<protein>
    <submittedName>
        <fullName evidence="4">Prenyltransferase</fullName>
    </submittedName>
</protein>
<dbReference type="InterPro" id="IPR020965">
    <property type="entry name" value="Prenyltransferase_CloQ"/>
</dbReference>
<keyword evidence="5" id="KW-1185">Reference proteome</keyword>
<gene>
    <name evidence="4" type="ORF">DVK44_34335</name>
</gene>
<evidence type="ECO:0000313" key="4">
    <source>
        <dbReference type="EMBL" id="AXG81973.1"/>
    </source>
</evidence>
<evidence type="ECO:0000256" key="2">
    <source>
        <dbReference type="ARBA" id="ARBA00022602"/>
    </source>
</evidence>
<dbReference type="Pfam" id="PF11468">
    <property type="entry name" value="PTase_Orf2"/>
    <property type="match status" value="1"/>
</dbReference>
<dbReference type="InterPro" id="IPR033964">
    <property type="entry name" value="ABBA"/>
</dbReference>
<dbReference type="GO" id="GO:0004659">
    <property type="term" value="F:prenyltransferase activity"/>
    <property type="evidence" value="ECO:0007669"/>
    <property type="project" value="UniProtKB-KW"/>
</dbReference>
<dbReference type="RefSeq" id="WP_114664513.1">
    <property type="nucleotide sequence ID" value="NZ_CP031194.1"/>
</dbReference>
<dbReference type="AlphaFoldDB" id="A0A345HZ49"/>
<dbReference type="SFLD" id="SFLDS00036">
    <property type="entry name" value="Aromatic_Prenyltransferase"/>
    <property type="match status" value="1"/>
</dbReference>
<accession>A0A345HZ49</accession>
<organism evidence="4 5">
    <name type="scientific">Streptomyces paludis</name>
    <dbReference type="NCBI Taxonomy" id="2282738"/>
    <lineage>
        <taxon>Bacteria</taxon>
        <taxon>Bacillati</taxon>
        <taxon>Actinomycetota</taxon>
        <taxon>Actinomycetes</taxon>
        <taxon>Kitasatosporales</taxon>
        <taxon>Streptomycetaceae</taxon>
        <taxon>Streptomyces</taxon>
    </lineage>
</organism>
<dbReference type="SFLD" id="SFLDG01163">
    <property type="entry name" value="II"/>
    <property type="match status" value="1"/>
</dbReference>
<evidence type="ECO:0000256" key="3">
    <source>
        <dbReference type="ARBA" id="ARBA00022679"/>
    </source>
</evidence>
<evidence type="ECO:0000313" key="5">
    <source>
        <dbReference type="Proteomes" id="UP000253868"/>
    </source>
</evidence>
<keyword evidence="2" id="KW-0637">Prenyltransferase</keyword>
<proteinExistence type="inferred from homology"/>
<dbReference type="OrthoDB" id="4515750at2"/>
<dbReference type="CDD" id="cd13931">
    <property type="entry name" value="PT-CloQ_NphB"/>
    <property type="match status" value="1"/>
</dbReference>
<dbReference type="SUPFAM" id="SSF143492">
    <property type="entry name" value="Prenyltransferase-like"/>
    <property type="match status" value="1"/>
</dbReference>
<sequence length="308" mass="34210">MPDTAEVPVDVESVCSAIEKSAGLLDVTASREVVRPVLAAFEDALPRAVIAFRVATNARYEGDFDARFTLPKDIDPYAVALAEGLIAQTDHPVGGLLPDLRRLCPIDSYGVDLGVVSGFKKIWVYFPAGEHETLDRLTGLPSMPRSLAGNAGFFHRYGLADKADVIGIDYRSRTMNVYFSAPAECFERDTVLAMHRDIGLPTPSERMFTFCARSFGLYTTLNWDSMEIERISYGVKTDDPMDFFARLGTKVAHFVKNVPYGVGDPKMVYAAVTSGGEEYYKLQSYYRWRPVSRLNAAYIAARDKEPVE</sequence>
<comment type="similarity">
    <text evidence="1">Belongs to the aromatic prenyltransferase family.</text>
</comment>
<dbReference type="KEGG" id="spad:DVK44_34335"/>
<dbReference type="Proteomes" id="UP000253868">
    <property type="component" value="Chromosome"/>
</dbReference>
<evidence type="ECO:0000256" key="1">
    <source>
        <dbReference type="ARBA" id="ARBA00005368"/>
    </source>
</evidence>
<reference evidence="5" key="1">
    <citation type="submission" date="2018-07" db="EMBL/GenBank/DDBJ databases">
        <authorList>
            <person name="Zhao J."/>
        </authorList>
    </citation>
    <scope>NUCLEOTIDE SEQUENCE [LARGE SCALE GENOMIC DNA]</scope>
    <source>
        <strain evidence="5">GSSD-12</strain>
    </source>
</reference>
<dbReference type="EMBL" id="CP031194">
    <property type="protein sequence ID" value="AXG81973.1"/>
    <property type="molecule type" value="Genomic_DNA"/>
</dbReference>
<dbReference type="InterPro" id="IPR036239">
    <property type="entry name" value="PrenylTrfase-like_sf"/>
</dbReference>
<keyword evidence="3 4" id="KW-0808">Transferase</keyword>
<name>A0A345HZ49_9ACTN</name>